<dbReference type="Proteomes" id="UP000288758">
    <property type="component" value="Chromosome"/>
</dbReference>
<proteinExistence type="predicted"/>
<reference evidence="1 2" key="1">
    <citation type="submission" date="2018-12" db="EMBL/GenBank/DDBJ databases">
        <title>Complete Genome Sequence of the Corallopyronin A producing Myxobacterium Corallococcus coralloides B035.</title>
        <authorList>
            <person name="Bouhired S.M."/>
            <person name="Rupp O."/>
            <person name="Blom J."/>
            <person name="Schaeberle T.F."/>
            <person name="Kehraus S."/>
            <person name="Schiefer A."/>
            <person name="Pfarr K."/>
            <person name="Goesmann A."/>
            <person name="Hoerauf A."/>
            <person name="Koenig G.M."/>
        </authorList>
    </citation>
    <scope>NUCLEOTIDE SEQUENCE [LARGE SCALE GENOMIC DNA]</scope>
    <source>
        <strain evidence="1 2">B035</strain>
    </source>
</reference>
<protein>
    <submittedName>
        <fullName evidence="1">Uncharacterized protein</fullName>
    </submittedName>
</protein>
<accession>A0A410RS64</accession>
<dbReference type="InterPro" id="IPR007822">
    <property type="entry name" value="LANC-like"/>
</dbReference>
<dbReference type="SUPFAM" id="SSF158745">
    <property type="entry name" value="LanC-like"/>
    <property type="match status" value="1"/>
</dbReference>
<dbReference type="GO" id="GO:0031179">
    <property type="term" value="P:peptide modification"/>
    <property type="evidence" value="ECO:0007669"/>
    <property type="project" value="InterPro"/>
</dbReference>
<name>A0A410RS64_CORCK</name>
<dbReference type="InterPro" id="IPR012341">
    <property type="entry name" value="6hp_glycosidase-like_sf"/>
</dbReference>
<evidence type="ECO:0000313" key="1">
    <source>
        <dbReference type="EMBL" id="QAT84750.1"/>
    </source>
</evidence>
<dbReference type="Pfam" id="PF05147">
    <property type="entry name" value="LANC_like"/>
    <property type="match status" value="1"/>
</dbReference>
<organism evidence="1 2">
    <name type="scientific">Corallococcus coralloides</name>
    <name type="common">Myxococcus coralloides</name>
    <dbReference type="NCBI Taxonomy" id="184914"/>
    <lineage>
        <taxon>Bacteria</taxon>
        <taxon>Pseudomonadati</taxon>
        <taxon>Myxococcota</taxon>
        <taxon>Myxococcia</taxon>
        <taxon>Myxococcales</taxon>
        <taxon>Cystobacterineae</taxon>
        <taxon>Myxococcaceae</taxon>
        <taxon>Corallococcus</taxon>
    </lineage>
</organism>
<evidence type="ECO:0000313" key="2">
    <source>
        <dbReference type="Proteomes" id="UP000288758"/>
    </source>
</evidence>
<dbReference type="Gene3D" id="1.50.10.10">
    <property type="match status" value="1"/>
</dbReference>
<gene>
    <name evidence="1" type="ORF">EJ065_3184</name>
</gene>
<dbReference type="GO" id="GO:0005975">
    <property type="term" value="P:carbohydrate metabolic process"/>
    <property type="evidence" value="ECO:0007669"/>
    <property type="project" value="InterPro"/>
</dbReference>
<dbReference type="EMBL" id="CP034669">
    <property type="protein sequence ID" value="QAT84750.1"/>
    <property type="molecule type" value="Genomic_DNA"/>
</dbReference>
<sequence length="129" mass="14272">MTRGVDLLIRLLSLGLPERRMHGFWNNRGLCCGDAALVSWLIDLHHLAHAPEQLAAARKLADHLLARAEPEGGGFKWTFAEYRDQPGRLEAQTNLMQGAAGIGLALLWLDGLEQQRPAIVRMPDAPCQD</sequence>
<dbReference type="AlphaFoldDB" id="A0A410RS64"/>